<dbReference type="Gene3D" id="3.40.50.2000">
    <property type="entry name" value="Glycogen Phosphorylase B"/>
    <property type="match status" value="2"/>
</dbReference>
<dbReference type="InterPro" id="IPR050194">
    <property type="entry name" value="Glycosyltransferase_grp1"/>
</dbReference>
<dbReference type="InterPro" id="IPR028098">
    <property type="entry name" value="Glyco_trans_4-like_N"/>
</dbReference>
<dbReference type="Pfam" id="PF00534">
    <property type="entry name" value="Glycos_transf_1"/>
    <property type="match status" value="1"/>
</dbReference>
<protein>
    <submittedName>
        <fullName evidence="3">Glycosyltransferase</fullName>
        <ecNumber evidence="3">2.4.-.-</ecNumber>
    </submittedName>
</protein>
<dbReference type="PANTHER" id="PTHR45947:SF14">
    <property type="entry name" value="SLL1723 PROTEIN"/>
    <property type="match status" value="1"/>
</dbReference>
<reference evidence="3 4" key="1">
    <citation type="submission" date="2022-11" db="EMBL/GenBank/DDBJ databases">
        <title>The characterization of three novel Bacteroidetes species and genomic analysis of their roles in tidal elemental geochemical cycles.</title>
        <authorList>
            <person name="Ma K.-J."/>
        </authorList>
    </citation>
    <scope>NUCLEOTIDE SEQUENCE [LARGE SCALE GENOMIC DNA]</scope>
    <source>
        <strain evidence="3 4">M82</strain>
    </source>
</reference>
<accession>A0ABT3RB05</accession>
<dbReference type="EC" id="2.4.-.-" evidence="3"/>
<evidence type="ECO:0000259" key="2">
    <source>
        <dbReference type="Pfam" id="PF13439"/>
    </source>
</evidence>
<dbReference type="Pfam" id="PF13439">
    <property type="entry name" value="Glyco_transf_4"/>
    <property type="match status" value="1"/>
</dbReference>
<evidence type="ECO:0000313" key="3">
    <source>
        <dbReference type="EMBL" id="MCX2738618.1"/>
    </source>
</evidence>
<dbReference type="SUPFAM" id="SSF53756">
    <property type="entry name" value="UDP-Glycosyltransferase/glycogen phosphorylase"/>
    <property type="match status" value="1"/>
</dbReference>
<keyword evidence="4" id="KW-1185">Reference proteome</keyword>
<organism evidence="3 4">
    <name type="scientific">Pontibacter anaerobius</name>
    <dbReference type="NCBI Taxonomy" id="2993940"/>
    <lineage>
        <taxon>Bacteria</taxon>
        <taxon>Pseudomonadati</taxon>
        <taxon>Bacteroidota</taxon>
        <taxon>Cytophagia</taxon>
        <taxon>Cytophagales</taxon>
        <taxon>Hymenobacteraceae</taxon>
        <taxon>Pontibacter</taxon>
    </lineage>
</organism>
<proteinExistence type="predicted"/>
<dbReference type="EMBL" id="JAPFQO010000001">
    <property type="protein sequence ID" value="MCX2738618.1"/>
    <property type="molecule type" value="Genomic_DNA"/>
</dbReference>
<feature type="domain" description="Glycosyl transferase family 1" evidence="1">
    <location>
        <begin position="218"/>
        <end position="390"/>
    </location>
</feature>
<comment type="caution">
    <text evidence="3">The sequence shown here is derived from an EMBL/GenBank/DDBJ whole genome shotgun (WGS) entry which is preliminary data.</text>
</comment>
<dbReference type="PANTHER" id="PTHR45947">
    <property type="entry name" value="SULFOQUINOVOSYL TRANSFERASE SQD2"/>
    <property type="match status" value="1"/>
</dbReference>
<gene>
    <name evidence="3" type="ORF">OO017_01550</name>
</gene>
<dbReference type="RefSeq" id="WP_266050672.1">
    <property type="nucleotide sequence ID" value="NZ_JAPFQO010000001.1"/>
</dbReference>
<evidence type="ECO:0000313" key="4">
    <source>
        <dbReference type="Proteomes" id="UP001207228"/>
    </source>
</evidence>
<dbReference type="Proteomes" id="UP001207228">
    <property type="component" value="Unassembled WGS sequence"/>
</dbReference>
<dbReference type="InterPro" id="IPR001296">
    <property type="entry name" value="Glyco_trans_1"/>
</dbReference>
<evidence type="ECO:0000259" key="1">
    <source>
        <dbReference type="Pfam" id="PF00534"/>
    </source>
</evidence>
<keyword evidence="3" id="KW-0808">Transferase</keyword>
<keyword evidence="3" id="KW-0328">Glycosyltransferase</keyword>
<sequence>MKLKIAYCVGHFPYQSETYLLNQLKELIDEGHDVTIFSWGKSDIAPKHALLNEYDMLSKTIERPHIPRNIFKRSIKAVYLLLAHLPYSLPLLKTLNFFKYGKYAANLQFFYDAIPFIGKSTFDIVHCQFGPNGIKAINYREIGLLKGKLITSFHGFDVNDKDFLSWPTHFSRKGLYKDLIPICEAFTVSSQFTKRTVEALGIPSSKIVILPVGLDTSKFRKQRYTANAKSVIVTVSRLIAAKGLKYSISAIKILQSKYPDIKYYIVGEGVLRKQLEKQINTLQLQDHIFLVGAATQEQVIGFYDKAQVFVLSGIVADDGEVETQGLVVQEAQSMELPVVISNAGGLPEGMVEGVTGFVVPQKDPQAIADKVDVLLSNSDLREKMGHAGRQYVITNFDNKVQHKKLMQLYREVISS</sequence>
<dbReference type="GO" id="GO:0016757">
    <property type="term" value="F:glycosyltransferase activity"/>
    <property type="evidence" value="ECO:0007669"/>
    <property type="project" value="UniProtKB-KW"/>
</dbReference>
<name>A0ABT3RB05_9BACT</name>
<feature type="domain" description="Glycosyltransferase subfamily 4-like N-terminal" evidence="2">
    <location>
        <begin position="17"/>
        <end position="217"/>
    </location>
</feature>